<organism evidence="1 2">
    <name type="scientific">Phyllobacterium salinisoli</name>
    <dbReference type="NCBI Taxonomy" id="1899321"/>
    <lineage>
        <taxon>Bacteria</taxon>
        <taxon>Pseudomonadati</taxon>
        <taxon>Pseudomonadota</taxon>
        <taxon>Alphaproteobacteria</taxon>
        <taxon>Hyphomicrobiales</taxon>
        <taxon>Phyllobacteriaceae</taxon>
        <taxon>Phyllobacterium</taxon>
    </lineage>
</organism>
<dbReference type="Proteomes" id="UP000253420">
    <property type="component" value="Unassembled WGS sequence"/>
</dbReference>
<evidence type="ECO:0008006" key="3">
    <source>
        <dbReference type="Google" id="ProtNLM"/>
    </source>
</evidence>
<accession>A0A368K9D1</accession>
<evidence type="ECO:0000313" key="2">
    <source>
        <dbReference type="Proteomes" id="UP000253420"/>
    </source>
</evidence>
<dbReference type="AlphaFoldDB" id="A0A368K9D1"/>
<name>A0A368K9D1_9HYPH</name>
<reference evidence="1 2" key="1">
    <citation type="submission" date="2018-07" db="EMBL/GenBank/DDBJ databases">
        <title>The draft genome of Phyllobacterium salinisoli.</title>
        <authorList>
            <person name="Liu L."/>
            <person name="Li L."/>
            <person name="Zhang X."/>
            <person name="Liang L."/>
        </authorList>
    </citation>
    <scope>NUCLEOTIDE SEQUENCE [LARGE SCALE GENOMIC DNA]</scope>
    <source>
        <strain evidence="1 2">LLAN61</strain>
    </source>
</reference>
<keyword evidence="2" id="KW-1185">Reference proteome</keyword>
<protein>
    <recommendedName>
        <fullName evidence="3">DUF637 domain-containing protein</fullName>
    </recommendedName>
</protein>
<proteinExistence type="predicted"/>
<dbReference type="EMBL" id="QOZG01000001">
    <property type="protein sequence ID" value="RCS25851.1"/>
    <property type="molecule type" value="Genomic_DNA"/>
</dbReference>
<evidence type="ECO:0000313" key="1">
    <source>
        <dbReference type="EMBL" id="RCS25851.1"/>
    </source>
</evidence>
<comment type="caution">
    <text evidence="1">The sequence shown here is derived from an EMBL/GenBank/DDBJ whole genome shotgun (WGS) entry which is preliminary data.</text>
</comment>
<dbReference type="RefSeq" id="WP_114438941.1">
    <property type="nucleotide sequence ID" value="NZ_QOZG01000001.1"/>
</dbReference>
<gene>
    <name evidence="1" type="ORF">DUT91_03580</name>
</gene>
<sequence>MALPARGFFVIYNAGPLAARSGSYNISSQGLDAGDRGTGDRRHIQIIEAADTEIRADGKAEYEFWKEGGPGRAALHAIASGLLGGVTDWQGALAGALGGATSALLAPKVRELVEDFVKQPGLTGSAAEMMINTVTSGILAGVGGIAGGTGAAYAGNAYQHNFLTHKQLDELKQALSDCATTADVAACKATVSKTYSDLDFAQENKLDACRSVTCVQDLLGDLNQNSRVEYMTVFELQELGLDEAVAQRLYANQV</sequence>
<dbReference type="OrthoDB" id="2664633at2"/>